<feature type="domain" description="SusD-like N-terminal" evidence="8">
    <location>
        <begin position="86"/>
        <end position="233"/>
    </location>
</feature>
<dbReference type="InterPro" id="IPR033985">
    <property type="entry name" value="SusD-like_N"/>
</dbReference>
<comment type="subcellular location">
    <subcellularLocation>
        <location evidence="1">Cell outer membrane</location>
    </subcellularLocation>
</comment>
<dbReference type="RefSeq" id="WP_121924165.1">
    <property type="nucleotide sequence ID" value="NZ_CBCSGA010000002.1"/>
</dbReference>
<evidence type="ECO:0000256" key="3">
    <source>
        <dbReference type="ARBA" id="ARBA00022729"/>
    </source>
</evidence>
<comment type="caution">
    <text evidence="9">The sequence shown here is derived from an EMBL/GenBank/DDBJ whole genome shotgun (WGS) entry which is preliminary data.</text>
</comment>
<organism evidence="9 10">
    <name type="scientific">Flavobacterium weaverense</name>
    <dbReference type="NCBI Taxonomy" id="271156"/>
    <lineage>
        <taxon>Bacteria</taxon>
        <taxon>Pseudomonadati</taxon>
        <taxon>Bacteroidota</taxon>
        <taxon>Flavobacteriia</taxon>
        <taxon>Flavobacteriales</taxon>
        <taxon>Flavobacteriaceae</taxon>
        <taxon>Flavobacterium</taxon>
    </lineage>
</organism>
<name>A0A3M0A0Z9_9FLAO</name>
<accession>A0A3M0A0Z9</accession>
<dbReference type="EMBL" id="REFH01000007">
    <property type="protein sequence ID" value="RMA78044.1"/>
    <property type="molecule type" value="Genomic_DNA"/>
</dbReference>
<evidence type="ECO:0000256" key="6">
    <source>
        <dbReference type="SAM" id="SignalP"/>
    </source>
</evidence>
<evidence type="ECO:0000259" key="7">
    <source>
        <dbReference type="Pfam" id="PF07980"/>
    </source>
</evidence>
<protein>
    <submittedName>
        <fullName evidence="9">SusD-like starch-binding protein associating with outer membrane</fullName>
    </submittedName>
</protein>
<evidence type="ECO:0000256" key="2">
    <source>
        <dbReference type="ARBA" id="ARBA00006275"/>
    </source>
</evidence>
<feature type="signal peptide" evidence="6">
    <location>
        <begin position="1"/>
        <end position="25"/>
    </location>
</feature>
<dbReference type="Gene3D" id="1.25.40.390">
    <property type="match status" value="1"/>
</dbReference>
<keyword evidence="5" id="KW-0998">Cell outer membrane</keyword>
<feature type="chain" id="PRO_5018199704" evidence="6">
    <location>
        <begin position="26"/>
        <end position="489"/>
    </location>
</feature>
<evidence type="ECO:0000259" key="8">
    <source>
        <dbReference type="Pfam" id="PF14322"/>
    </source>
</evidence>
<keyword evidence="3 6" id="KW-0732">Signal</keyword>
<keyword evidence="10" id="KW-1185">Reference proteome</keyword>
<proteinExistence type="inferred from homology"/>
<dbReference type="Proteomes" id="UP000280368">
    <property type="component" value="Unassembled WGS sequence"/>
</dbReference>
<evidence type="ECO:0000313" key="9">
    <source>
        <dbReference type="EMBL" id="RMA78044.1"/>
    </source>
</evidence>
<evidence type="ECO:0000256" key="1">
    <source>
        <dbReference type="ARBA" id="ARBA00004442"/>
    </source>
</evidence>
<evidence type="ECO:0000313" key="10">
    <source>
        <dbReference type="Proteomes" id="UP000280368"/>
    </source>
</evidence>
<dbReference type="GO" id="GO:0009279">
    <property type="term" value="C:cell outer membrane"/>
    <property type="evidence" value="ECO:0007669"/>
    <property type="project" value="UniProtKB-SubCell"/>
</dbReference>
<evidence type="ECO:0000256" key="4">
    <source>
        <dbReference type="ARBA" id="ARBA00023136"/>
    </source>
</evidence>
<dbReference type="AlphaFoldDB" id="A0A3M0A0Z9"/>
<comment type="similarity">
    <text evidence="2">Belongs to the SusD family.</text>
</comment>
<dbReference type="PROSITE" id="PS51257">
    <property type="entry name" value="PROKAR_LIPOPROTEIN"/>
    <property type="match status" value="1"/>
</dbReference>
<gene>
    <name evidence="9" type="ORF">BC961_0411</name>
</gene>
<dbReference type="SUPFAM" id="SSF48452">
    <property type="entry name" value="TPR-like"/>
    <property type="match status" value="1"/>
</dbReference>
<evidence type="ECO:0000256" key="5">
    <source>
        <dbReference type="ARBA" id="ARBA00023237"/>
    </source>
</evidence>
<dbReference type="Pfam" id="PF14322">
    <property type="entry name" value="SusD-like_3"/>
    <property type="match status" value="1"/>
</dbReference>
<dbReference type="InterPro" id="IPR011990">
    <property type="entry name" value="TPR-like_helical_dom_sf"/>
</dbReference>
<keyword evidence="4" id="KW-0472">Membrane</keyword>
<sequence>MKINISKYVVVGCTMLLLASCSSDFLEQTPTEFISESAATADTKALYLSLNGIHRSMYIRYEDQGQTGVGGIMQQMDIAGEDLVYTAANGWYRSVYDWTAASNENSGEVRFPYRTFYQIIRNANAIINNADAAKGPQQDKDITKGQALLYRAFSHFQLVQIYAKRYVNGTVNAQDGVPLVLTTQDIVGRSSVEDVYKQINDDLDVAIGLLKGYKKPNNSHLDSGVAHGLKARVNLVQGNWLVAADNASKARVGKNLMTTTEYTSGFNNYANQEWMWGSHIVELQTAYFANFGGYMSRNFSSTVIRACPKAINSKLYNLIPVTDVRAAIFSKTGQHPNIVLVSNAQKFPYTSQKFLSVSTGDSRCDVPYMRAAEMYLIEAEAKARLGAADAAQVLFDLVKKRDPFYVLSTKTGQALADEVMFQRRIELWGEGFRFMDLKRTNSALDRSGANHNTIYTGNVTTVPASDKRWQWLIPKSEINANPLVKQNDL</sequence>
<reference evidence="9 10" key="1">
    <citation type="submission" date="2018-10" db="EMBL/GenBank/DDBJ databases">
        <title>Genomic Encyclopedia of Archaeal and Bacterial Type Strains, Phase II (KMG-II): from individual species to whole genera.</title>
        <authorList>
            <person name="Goeker M."/>
        </authorList>
    </citation>
    <scope>NUCLEOTIDE SEQUENCE [LARGE SCALE GENOMIC DNA]</scope>
    <source>
        <strain evidence="9 10">DSM 19727</strain>
    </source>
</reference>
<dbReference type="Pfam" id="PF07980">
    <property type="entry name" value="SusD_RagB"/>
    <property type="match status" value="1"/>
</dbReference>
<dbReference type="OrthoDB" id="1100079at2"/>
<dbReference type="InterPro" id="IPR012944">
    <property type="entry name" value="SusD_RagB_dom"/>
</dbReference>
<feature type="domain" description="RagB/SusD" evidence="7">
    <location>
        <begin position="352"/>
        <end position="488"/>
    </location>
</feature>